<feature type="transmembrane region" description="Helical" evidence="8">
    <location>
        <begin position="85"/>
        <end position="106"/>
    </location>
</feature>
<reference evidence="9 10" key="1">
    <citation type="journal article" date="2015" name="Genome Announc.">
        <title>Expanding the biotechnology potential of lactobacilli through comparative genomics of 213 strains and associated genera.</title>
        <authorList>
            <person name="Sun Z."/>
            <person name="Harris H.M."/>
            <person name="McCann A."/>
            <person name="Guo C."/>
            <person name="Argimon S."/>
            <person name="Zhang W."/>
            <person name="Yang X."/>
            <person name="Jeffery I.B."/>
            <person name="Cooney J.C."/>
            <person name="Kagawa T.F."/>
            <person name="Liu W."/>
            <person name="Song Y."/>
            <person name="Salvetti E."/>
            <person name="Wrobel A."/>
            <person name="Rasinkangas P."/>
            <person name="Parkhill J."/>
            <person name="Rea M.C."/>
            <person name="O'Sullivan O."/>
            <person name="Ritari J."/>
            <person name="Douillard F.P."/>
            <person name="Paul Ross R."/>
            <person name="Yang R."/>
            <person name="Briner A.E."/>
            <person name="Felis G.E."/>
            <person name="de Vos W.M."/>
            <person name="Barrangou R."/>
            <person name="Klaenhammer T.R."/>
            <person name="Caufield P.W."/>
            <person name="Cui Y."/>
            <person name="Zhang H."/>
            <person name="O'Toole P.W."/>
        </authorList>
    </citation>
    <scope>NUCLEOTIDE SEQUENCE [LARGE SCALE GENOMIC DNA]</scope>
    <source>
        <strain evidence="9 10">DSM 21775</strain>
    </source>
</reference>
<evidence type="ECO:0000256" key="1">
    <source>
        <dbReference type="ARBA" id="ARBA00004651"/>
    </source>
</evidence>
<sequence length="460" mass="48560">MQSTKSATPVPSTGSAAKAALPLWRAAILGFQHLLAMYSGDVLVPLLIGGALHFNAMQMAYLISADIFMCGVATLLQLKRTPLTGIGLPVVLGCAVQAVTPLSAIGTQYGVGAMYGAIISAGIFVFLSAGWFSKIKHLFPPVVTGSLITIIGFTLIPVGFQDLGGGSATAKNFGDPKFLLVGFLTMGIILGLNVFAKSFMKSLAILAGILIGTFIAAAMGMVNLNAVGQASWFHLPQFFYFGTPTFEWSSILTMILVSLTTMVESTGVFFALADITGKKLEGADLKRGYRAEGIAVILGGLFNTFPYSTFSENVGVVQLSGVKTRKPLYFSALFLILLGLLPKIGALATVIPDPVLGGAMIVMFGMVGVQGIRMLQQVDFQNNNNLLVSAISIGLGLGVTVYPQIFQALPQSLQIIMNNGVVIGSFSAVSLNAIFNLQLRRKLAPGRAQMTTDTQPKTTD</sequence>
<dbReference type="NCBIfam" id="TIGR00801">
    <property type="entry name" value="ncs2"/>
    <property type="match status" value="1"/>
</dbReference>
<dbReference type="PROSITE" id="PS01116">
    <property type="entry name" value="XANTH_URACIL_PERMASE"/>
    <property type="match status" value="1"/>
</dbReference>
<dbReference type="EMBL" id="AYZH01000001">
    <property type="protein sequence ID" value="KRN03391.1"/>
    <property type="molecule type" value="Genomic_DNA"/>
</dbReference>
<dbReference type="GO" id="GO:0005886">
    <property type="term" value="C:plasma membrane"/>
    <property type="evidence" value="ECO:0007669"/>
    <property type="project" value="UniProtKB-SubCell"/>
</dbReference>
<feature type="transmembrane region" description="Helical" evidence="8">
    <location>
        <begin position="415"/>
        <end position="437"/>
    </location>
</feature>
<evidence type="ECO:0000313" key="10">
    <source>
        <dbReference type="Proteomes" id="UP000051589"/>
    </source>
</evidence>
<feature type="transmembrane region" description="Helical" evidence="8">
    <location>
        <begin position="387"/>
        <end position="409"/>
    </location>
</feature>
<feature type="transmembrane region" description="Helical" evidence="8">
    <location>
        <begin position="203"/>
        <end position="228"/>
    </location>
</feature>
<proteinExistence type="inferred from homology"/>
<evidence type="ECO:0000313" key="9">
    <source>
        <dbReference type="EMBL" id="KRN03391.1"/>
    </source>
</evidence>
<dbReference type="GO" id="GO:0042907">
    <property type="term" value="F:xanthine transmembrane transporter activity"/>
    <property type="evidence" value="ECO:0007669"/>
    <property type="project" value="TreeGrafter"/>
</dbReference>
<dbReference type="InterPro" id="IPR017588">
    <property type="entry name" value="UacT-like"/>
</dbReference>
<dbReference type="PANTHER" id="PTHR42810">
    <property type="entry name" value="PURINE PERMEASE C1399.01C-RELATED"/>
    <property type="match status" value="1"/>
</dbReference>
<name>A0A0R2DH04_9LACO</name>
<accession>A0A0R2DH04</accession>
<keyword evidence="7 8" id="KW-0472">Membrane</keyword>
<evidence type="ECO:0000256" key="3">
    <source>
        <dbReference type="ARBA" id="ARBA00022448"/>
    </source>
</evidence>
<protein>
    <submittedName>
        <fullName evidence="9">Xanthine uracil permease</fullName>
    </submittedName>
</protein>
<evidence type="ECO:0000256" key="5">
    <source>
        <dbReference type="ARBA" id="ARBA00022692"/>
    </source>
</evidence>
<feature type="transmembrane region" description="Helical" evidence="8">
    <location>
        <begin position="60"/>
        <end position="78"/>
    </location>
</feature>
<dbReference type="PATRIC" id="fig|1423803.3.peg.177"/>
<evidence type="ECO:0000256" key="6">
    <source>
        <dbReference type="ARBA" id="ARBA00022989"/>
    </source>
</evidence>
<dbReference type="PANTHER" id="PTHR42810:SF4">
    <property type="entry name" value="URIC ACID TRANSPORTER UACT"/>
    <property type="match status" value="1"/>
</dbReference>
<keyword evidence="3" id="KW-0813">Transport</keyword>
<feature type="transmembrane region" description="Helical" evidence="8">
    <location>
        <begin position="355"/>
        <end position="375"/>
    </location>
</feature>
<comment type="similarity">
    <text evidence="2">Belongs to the nucleobase:cation symporter-2 (NCS2) (TC 2.A.40) family.</text>
</comment>
<keyword evidence="5 8" id="KW-0812">Transmembrane</keyword>
<keyword evidence="6 8" id="KW-1133">Transmembrane helix</keyword>
<gene>
    <name evidence="9" type="ORF">FD13_GL000178</name>
</gene>
<evidence type="ECO:0000256" key="8">
    <source>
        <dbReference type="SAM" id="Phobius"/>
    </source>
</evidence>
<dbReference type="NCBIfam" id="TIGR03173">
    <property type="entry name" value="pbuX"/>
    <property type="match status" value="1"/>
</dbReference>
<dbReference type="OrthoDB" id="9805749at2"/>
<organism evidence="9 10">
    <name type="scientific">Levilactobacillus senmaizukei DSM 21775 = NBRC 103853</name>
    <dbReference type="NCBI Taxonomy" id="1423803"/>
    <lineage>
        <taxon>Bacteria</taxon>
        <taxon>Bacillati</taxon>
        <taxon>Bacillota</taxon>
        <taxon>Bacilli</taxon>
        <taxon>Lactobacillales</taxon>
        <taxon>Lactobacillaceae</taxon>
        <taxon>Levilactobacillus</taxon>
    </lineage>
</organism>
<keyword evidence="10" id="KW-1185">Reference proteome</keyword>
<comment type="subcellular location">
    <subcellularLocation>
        <location evidence="1">Cell membrane</location>
        <topology evidence="1">Multi-pass membrane protein</topology>
    </subcellularLocation>
</comment>
<dbReference type="InterPro" id="IPR006042">
    <property type="entry name" value="Xan_ur_permease"/>
</dbReference>
<feature type="transmembrane region" description="Helical" evidence="8">
    <location>
        <begin position="178"/>
        <end position="196"/>
    </location>
</feature>
<dbReference type="InterPro" id="IPR006043">
    <property type="entry name" value="NCS2"/>
</dbReference>
<evidence type="ECO:0000256" key="4">
    <source>
        <dbReference type="ARBA" id="ARBA00022475"/>
    </source>
</evidence>
<feature type="transmembrane region" description="Helical" evidence="8">
    <location>
        <begin position="112"/>
        <end position="131"/>
    </location>
</feature>
<feature type="transmembrane region" description="Helical" evidence="8">
    <location>
        <begin position="138"/>
        <end position="158"/>
    </location>
</feature>
<dbReference type="NCBIfam" id="NF037981">
    <property type="entry name" value="NCS2_1"/>
    <property type="match status" value="1"/>
</dbReference>
<dbReference type="Proteomes" id="UP000051589">
    <property type="component" value="Unassembled WGS sequence"/>
</dbReference>
<comment type="caution">
    <text evidence="9">The sequence shown here is derived from an EMBL/GenBank/DDBJ whole genome shotgun (WGS) entry which is preliminary data.</text>
</comment>
<keyword evidence="4" id="KW-1003">Cell membrane</keyword>
<evidence type="ECO:0000256" key="2">
    <source>
        <dbReference type="ARBA" id="ARBA00008821"/>
    </source>
</evidence>
<dbReference type="Pfam" id="PF00860">
    <property type="entry name" value="Xan_ur_permease"/>
    <property type="match status" value="1"/>
</dbReference>
<dbReference type="AlphaFoldDB" id="A0A0R2DH04"/>
<feature type="transmembrane region" description="Helical" evidence="8">
    <location>
        <begin position="248"/>
        <end position="272"/>
    </location>
</feature>
<feature type="transmembrane region" description="Helical" evidence="8">
    <location>
        <begin position="328"/>
        <end position="349"/>
    </location>
</feature>
<evidence type="ECO:0000256" key="7">
    <source>
        <dbReference type="ARBA" id="ARBA00023136"/>
    </source>
</evidence>
<dbReference type="STRING" id="1423803.FD13_GL000178"/>